<feature type="signal peptide" evidence="1">
    <location>
        <begin position="1"/>
        <end position="18"/>
    </location>
</feature>
<gene>
    <name evidence="2" type="ORF">AZI85_05185</name>
</gene>
<dbReference type="OrthoDB" id="9827836at2"/>
<dbReference type="Proteomes" id="UP000075391">
    <property type="component" value="Unassembled WGS sequence"/>
</dbReference>
<proteinExistence type="predicted"/>
<keyword evidence="1" id="KW-0732">Signal</keyword>
<dbReference type="AlphaFoldDB" id="A0A150WJ09"/>
<evidence type="ECO:0000256" key="1">
    <source>
        <dbReference type="SAM" id="SignalP"/>
    </source>
</evidence>
<name>A0A150WJ09_BDEBC</name>
<organism evidence="2 3">
    <name type="scientific">Bdellovibrio bacteriovorus</name>
    <dbReference type="NCBI Taxonomy" id="959"/>
    <lineage>
        <taxon>Bacteria</taxon>
        <taxon>Pseudomonadati</taxon>
        <taxon>Bdellovibrionota</taxon>
        <taxon>Bdellovibrionia</taxon>
        <taxon>Bdellovibrionales</taxon>
        <taxon>Pseudobdellovibrionaceae</taxon>
        <taxon>Bdellovibrio</taxon>
    </lineage>
</organism>
<feature type="chain" id="PRO_5007573145" evidence="1">
    <location>
        <begin position="19"/>
        <end position="127"/>
    </location>
</feature>
<sequence length="127" mass="13785">MKLSAALITLLTAFSAQAQTPVVHAVCTGKIDDIQVVFEIRDTYAVTLKQGLLTIGEDTISLHCRDSKKSKLADKTSVYQCAESRKGDGKLLVEVERGVTGHLIANIQREQIYPMPPASLGSLLCLE</sequence>
<comment type="caution">
    <text evidence="2">The sequence shown here is derived from an EMBL/GenBank/DDBJ whole genome shotgun (WGS) entry which is preliminary data.</text>
</comment>
<accession>A0A150WJ09</accession>
<dbReference type="EMBL" id="LUKF01000014">
    <property type="protein sequence ID" value="KYG63425.1"/>
    <property type="molecule type" value="Genomic_DNA"/>
</dbReference>
<protein>
    <submittedName>
        <fullName evidence="2">Uncharacterized protein</fullName>
    </submittedName>
</protein>
<evidence type="ECO:0000313" key="2">
    <source>
        <dbReference type="EMBL" id="KYG63425.1"/>
    </source>
</evidence>
<evidence type="ECO:0000313" key="3">
    <source>
        <dbReference type="Proteomes" id="UP000075391"/>
    </source>
</evidence>
<dbReference type="RefSeq" id="WP_063243774.1">
    <property type="nucleotide sequence ID" value="NZ_CP168967.1"/>
</dbReference>
<reference evidence="2 3" key="1">
    <citation type="submission" date="2016-03" db="EMBL/GenBank/DDBJ databases">
        <authorList>
            <person name="Ploux O."/>
        </authorList>
    </citation>
    <scope>NUCLEOTIDE SEQUENCE [LARGE SCALE GENOMIC DNA]</scope>
    <source>
        <strain evidence="2 3">BER2</strain>
    </source>
</reference>